<protein>
    <submittedName>
        <fullName evidence="2">Uncharacterized protein</fullName>
    </submittedName>
</protein>
<evidence type="ECO:0000256" key="1">
    <source>
        <dbReference type="SAM" id="MobiDB-lite"/>
    </source>
</evidence>
<feature type="region of interest" description="Disordered" evidence="1">
    <location>
        <begin position="1"/>
        <end position="27"/>
    </location>
</feature>
<dbReference type="RefSeq" id="XP_033377926.1">
    <property type="nucleotide sequence ID" value="XM_033529491.1"/>
</dbReference>
<name>A0A6A5X9Z3_9PLEO</name>
<dbReference type="AlphaFoldDB" id="A0A6A5X9Z3"/>
<dbReference type="EMBL" id="ML978078">
    <property type="protein sequence ID" value="KAF2009587.1"/>
    <property type="molecule type" value="Genomic_DNA"/>
</dbReference>
<reference evidence="2" key="1">
    <citation type="journal article" date="2020" name="Stud. Mycol.">
        <title>101 Dothideomycetes genomes: a test case for predicting lifestyles and emergence of pathogens.</title>
        <authorList>
            <person name="Haridas S."/>
            <person name="Albert R."/>
            <person name="Binder M."/>
            <person name="Bloem J."/>
            <person name="Labutti K."/>
            <person name="Salamov A."/>
            <person name="Andreopoulos B."/>
            <person name="Baker S."/>
            <person name="Barry K."/>
            <person name="Bills G."/>
            <person name="Bluhm B."/>
            <person name="Cannon C."/>
            <person name="Castanera R."/>
            <person name="Culley D."/>
            <person name="Daum C."/>
            <person name="Ezra D."/>
            <person name="Gonzalez J."/>
            <person name="Henrissat B."/>
            <person name="Kuo A."/>
            <person name="Liang C."/>
            <person name="Lipzen A."/>
            <person name="Lutzoni F."/>
            <person name="Magnuson J."/>
            <person name="Mondo S."/>
            <person name="Nolan M."/>
            <person name="Ohm R."/>
            <person name="Pangilinan J."/>
            <person name="Park H.-J."/>
            <person name="Ramirez L."/>
            <person name="Alfaro M."/>
            <person name="Sun H."/>
            <person name="Tritt A."/>
            <person name="Yoshinaga Y."/>
            <person name="Zwiers L.-H."/>
            <person name="Turgeon B."/>
            <person name="Goodwin S."/>
            <person name="Spatafora J."/>
            <person name="Crous P."/>
            <person name="Grigoriev I."/>
        </authorList>
    </citation>
    <scope>NUCLEOTIDE SEQUENCE</scope>
    <source>
        <strain evidence="2">CBS 175.79</strain>
    </source>
</reference>
<evidence type="ECO:0000313" key="2">
    <source>
        <dbReference type="EMBL" id="KAF2009587.1"/>
    </source>
</evidence>
<sequence>MHFGTHLLGGTATALSRAARRSSESTRDYDYCECGAEDWDFFFLGSEGREANGRRKKNNSKERNVGLHTLPDWSLAET</sequence>
<accession>A0A6A5X9Z3</accession>
<keyword evidence="3" id="KW-1185">Reference proteome</keyword>
<gene>
    <name evidence="2" type="ORF">BU24DRAFT_428480</name>
</gene>
<organism evidence="2 3">
    <name type="scientific">Aaosphaeria arxii CBS 175.79</name>
    <dbReference type="NCBI Taxonomy" id="1450172"/>
    <lineage>
        <taxon>Eukaryota</taxon>
        <taxon>Fungi</taxon>
        <taxon>Dikarya</taxon>
        <taxon>Ascomycota</taxon>
        <taxon>Pezizomycotina</taxon>
        <taxon>Dothideomycetes</taxon>
        <taxon>Pleosporomycetidae</taxon>
        <taxon>Pleosporales</taxon>
        <taxon>Pleosporales incertae sedis</taxon>
        <taxon>Aaosphaeria</taxon>
    </lineage>
</organism>
<dbReference type="Proteomes" id="UP000799778">
    <property type="component" value="Unassembled WGS sequence"/>
</dbReference>
<dbReference type="GeneID" id="54286888"/>
<evidence type="ECO:0000313" key="3">
    <source>
        <dbReference type="Proteomes" id="UP000799778"/>
    </source>
</evidence>
<proteinExistence type="predicted"/>